<dbReference type="AlphaFoldDB" id="A0AAN6YZ56"/>
<dbReference type="EMBL" id="MU853256">
    <property type="protein sequence ID" value="KAK4118958.1"/>
    <property type="molecule type" value="Genomic_DNA"/>
</dbReference>
<proteinExistence type="predicted"/>
<gene>
    <name evidence="1" type="ORF">N657DRAFT_323486</name>
</gene>
<reference evidence="1" key="2">
    <citation type="submission" date="2023-05" db="EMBL/GenBank/DDBJ databases">
        <authorList>
            <consortium name="Lawrence Berkeley National Laboratory"/>
            <person name="Steindorff A."/>
            <person name="Hensen N."/>
            <person name="Bonometti L."/>
            <person name="Westerberg I."/>
            <person name="Brannstrom I.O."/>
            <person name="Guillou S."/>
            <person name="Cros-Aarteil S."/>
            <person name="Calhoun S."/>
            <person name="Haridas S."/>
            <person name="Kuo A."/>
            <person name="Mondo S."/>
            <person name="Pangilinan J."/>
            <person name="Riley R."/>
            <person name="Labutti K."/>
            <person name="Andreopoulos B."/>
            <person name="Lipzen A."/>
            <person name="Chen C."/>
            <person name="Yanf M."/>
            <person name="Daum C."/>
            <person name="Ng V."/>
            <person name="Clum A."/>
            <person name="Ohm R."/>
            <person name="Martin F."/>
            <person name="Silar P."/>
            <person name="Natvig D."/>
            <person name="Lalanne C."/>
            <person name="Gautier V."/>
            <person name="Ament-Velasquez S.L."/>
            <person name="Kruys A."/>
            <person name="Hutchinson M.I."/>
            <person name="Powell A.J."/>
            <person name="Barry K."/>
            <person name="Miller A.N."/>
            <person name="Grigoriev I.V."/>
            <person name="Debuchy R."/>
            <person name="Gladieux P."/>
            <person name="Thoren M.H."/>
            <person name="Johannesson H."/>
        </authorList>
    </citation>
    <scope>NUCLEOTIDE SEQUENCE</scope>
    <source>
        <strain evidence="1">CBS 731.68</strain>
    </source>
</reference>
<dbReference type="Proteomes" id="UP001302602">
    <property type="component" value="Unassembled WGS sequence"/>
</dbReference>
<reference evidence="1" key="1">
    <citation type="journal article" date="2023" name="Mol. Phylogenet. Evol.">
        <title>Genome-scale phylogeny and comparative genomics of the fungal order Sordariales.</title>
        <authorList>
            <person name="Hensen N."/>
            <person name="Bonometti L."/>
            <person name="Westerberg I."/>
            <person name="Brannstrom I.O."/>
            <person name="Guillou S."/>
            <person name="Cros-Aarteil S."/>
            <person name="Calhoun S."/>
            <person name="Haridas S."/>
            <person name="Kuo A."/>
            <person name="Mondo S."/>
            <person name="Pangilinan J."/>
            <person name="Riley R."/>
            <person name="LaButti K."/>
            <person name="Andreopoulos B."/>
            <person name="Lipzen A."/>
            <person name="Chen C."/>
            <person name="Yan M."/>
            <person name="Daum C."/>
            <person name="Ng V."/>
            <person name="Clum A."/>
            <person name="Steindorff A."/>
            <person name="Ohm R.A."/>
            <person name="Martin F."/>
            <person name="Silar P."/>
            <person name="Natvig D.O."/>
            <person name="Lalanne C."/>
            <person name="Gautier V."/>
            <person name="Ament-Velasquez S.L."/>
            <person name="Kruys A."/>
            <person name="Hutchinson M.I."/>
            <person name="Powell A.J."/>
            <person name="Barry K."/>
            <person name="Miller A.N."/>
            <person name="Grigoriev I.V."/>
            <person name="Debuchy R."/>
            <person name="Gladieux P."/>
            <person name="Hiltunen Thoren M."/>
            <person name="Johannesson H."/>
        </authorList>
    </citation>
    <scope>NUCLEOTIDE SEQUENCE</scope>
    <source>
        <strain evidence="1">CBS 731.68</strain>
    </source>
</reference>
<name>A0AAN6YZ56_9PEZI</name>
<comment type="caution">
    <text evidence="1">The sequence shown here is derived from an EMBL/GenBank/DDBJ whole genome shotgun (WGS) entry which is preliminary data.</text>
</comment>
<evidence type="ECO:0000313" key="2">
    <source>
        <dbReference type="Proteomes" id="UP001302602"/>
    </source>
</evidence>
<organism evidence="1 2">
    <name type="scientific">Parathielavia appendiculata</name>
    <dbReference type="NCBI Taxonomy" id="2587402"/>
    <lineage>
        <taxon>Eukaryota</taxon>
        <taxon>Fungi</taxon>
        <taxon>Dikarya</taxon>
        <taxon>Ascomycota</taxon>
        <taxon>Pezizomycotina</taxon>
        <taxon>Sordariomycetes</taxon>
        <taxon>Sordariomycetidae</taxon>
        <taxon>Sordariales</taxon>
        <taxon>Chaetomiaceae</taxon>
        <taxon>Parathielavia</taxon>
    </lineage>
</organism>
<keyword evidence="2" id="KW-1185">Reference proteome</keyword>
<dbReference type="RefSeq" id="XP_062642731.1">
    <property type="nucleotide sequence ID" value="XM_062786812.1"/>
</dbReference>
<accession>A0AAN6YZ56</accession>
<dbReference type="GeneID" id="87823581"/>
<evidence type="ECO:0000313" key="1">
    <source>
        <dbReference type="EMBL" id="KAK4118958.1"/>
    </source>
</evidence>
<protein>
    <submittedName>
        <fullName evidence="1">Uncharacterized protein</fullName>
    </submittedName>
</protein>
<sequence>MSCFSLQDRSPFTKHQISSVTASTVNPTLAGRLAGAPFHRHRPPRLAPSHLHPLLPPSLHPVPQLAIPLRFALVVFTHILHAFIHVFVPVPDPLSREPFLSPSLFFCGH</sequence>